<dbReference type="AlphaFoldDB" id="A0AAW0L9I0"/>
<accession>A0AAW0L9I0</accession>
<evidence type="ECO:0000313" key="2">
    <source>
        <dbReference type="Proteomes" id="UP000237347"/>
    </source>
</evidence>
<dbReference type="EMBL" id="PKMF04000142">
    <property type="protein sequence ID" value="KAK7847361.1"/>
    <property type="molecule type" value="Genomic_DNA"/>
</dbReference>
<organism evidence="1 2">
    <name type="scientific">Quercus suber</name>
    <name type="common">Cork oak</name>
    <dbReference type="NCBI Taxonomy" id="58331"/>
    <lineage>
        <taxon>Eukaryota</taxon>
        <taxon>Viridiplantae</taxon>
        <taxon>Streptophyta</taxon>
        <taxon>Embryophyta</taxon>
        <taxon>Tracheophyta</taxon>
        <taxon>Spermatophyta</taxon>
        <taxon>Magnoliopsida</taxon>
        <taxon>eudicotyledons</taxon>
        <taxon>Gunneridae</taxon>
        <taxon>Pentapetalae</taxon>
        <taxon>rosids</taxon>
        <taxon>fabids</taxon>
        <taxon>Fagales</taxon>
        <taxon>Fagaceae</taxon>
        <taxon>Quercus</taxon>
    </lineage>
</organism>
<reference evidence="1 2" key="1">
    <citation type="journal article" date="2018" name="Sci. Data">
        <title>The draft genome sequence of cork oak.</title>
        <authorList>
            <person name="Ramos A.M."/>
            <person name="Usie A."/>
            <person name="Barbosa P."/>
            <person name="Barros P.M."/>
            <person name="Capote T."/>
            <person name="Chaves I."/>
            <person name="Simoes F."/>
            <person name="Abreu I."/>
            <person name="Carrasquinho I."/>
            <person name="Faro C."/>
            <person name="Guimaraes J.B."/>
            <person name="Mendonca D."/>
            <person name="Nobrega F."/>
            <person name="Rodrigues L."/>
            <person name="Saibo N.J.M."/>
            <person name="Varela M.C."/>
            <person name="Egas C."/>
            <person name="Matos J."/>
            <person name="Miguel C.M."/>
            <person name="Oliveira M.M."/>
            <person name="Ricardo C.P."/>
            <person name="Goncalves S."/>
        </authorList>
    </citation>
    <scope>NUCLEOTIDE SEQUENCE [LARGE SCALE GENOMIC DNA]</scope>
    <source>
        <strain evidence="2">cv. HL8</strain>
    </source>
</reference>
<comment type="caution">
    <text evidence="1">The sequence shown here is derived from an EMBL/GenBank/DDBJ whole genome shotgun (WGS) entry which is preliminary data.</text>
</comment>
<gene>
    <name evidence="1" type="ORF">CFP56_006672</name>
</gene>
<sequence>MLLHPLLRRKLREIFNIEVLPWPSKKCFSMQDKTLASYYLCFVWQGGSCDDFSHSSHVLLLHSSLRVASSTGFDGKARPD</sequence>
<keyword evidence="2" id="KW-1185">Reference proteome</keyword>
<proteinExistence type="predicted"/>
<evidence type="ECO:0000313" key="1">
    <source>
        <dbReference type="EMBL" id="KAK7847361.1"/>
    </source>
</evidence>
<protein>
    <submittedName>
        <fullName evidence="1">Uncharacterized protein</fullName>
    </submittedName>
</protein>
<dbReference type="Proteomes" id="UP000237347">
    <property type="component" value="Unassembled WGS sequence"/>
</dbReference>
<name>A0AAW0L9I0_QUESU</name>